<dbReference type="GeneID" id="26613519"/>
<protein>
    <submittedName>
        <fullName evidence="1">Uncharacterized protein</fullName>
    </submittedName>
</protein>
<proteinExistence type="predicted"/>
<keyword evidence="2" id="KW-1185">Reference proteome</keyword>
<reference evidence="1 2" key="1">
    <citation type="journal article" date="2015" name="Genome Announc.">
        <title>Complete Genome Sequences of Nine Phages Capable of Infecting Paenibacillus larvae, the Causative Agent of American Foulbrood Disease in Honeybees.</title>
        <authorList>
            <person name="Tsourkas P.K."/>
            <person name="Yost D.G."/>
            <person name="Krohn A."/>
            <person name="LeBlanc L."/>
            <person name="Zhang A."/>
            <person name="Stamereilers C."/>
            <person name="Amy P.S."/>
        </authorList>
    </citation>
    <scope>NUCLEOTIDE SEQUENCE [LARGE SCALE GENOMIC DNA]</scope>
</reference>
<sequence>MNKHGRELEPVLPNSQEIEEMNKYEFLDWVNWAFQILPQREIERDPSFHLKKRISQILDCESKSEVEKEKEIFDEIRRYYKRINQ</sequence>
<evidence type="ECO:0000313" key="2">
    <source>
        <dbReference type="Proteomes" id="UP000204186"/>
    </source>
</evidence>
<gene>
    <name evidence="1" type="ORF">HARRISON_55</name>
</gene>
<dbReference type="EMBL" id="KT361651">
    <property type="protein sequence ID" value="ALA12455.1"/>
    <property type="molecule type" value="Genomic_DNA"/>
</dbReference>
<organism evidence="1 2">
    <name type="scientific">Paenibacillus phage Harrison</name>
    <dbReference type="NCBI Taxonomy" id="1636257"/>
    <lineage>
        <taxon>Viruses</taxon>
        <taxon>Duplodnaviria</taxon>
        <taxon>Heunggongvirae</taxon>
        <taxon>Uroviricota</taxon>
        <taxon>Caudoviricetes</taxon>
        <taxon>Gochnauervirinae</taxon>
        <taxon>Harrisonvirus</taxon>
        <taxon>Harrisonvirus harrison</taxon>
    </lineage>
</organism>
<name>A0A0K2CY76_9CAUD</name>
<dbReference type="RefSeq" id="YP_009193868.1">
    <property type="nucleotide sequence ID" value="NC_028746.1"/>
</dbReference>
<evidence type="ECO:0000313" key="1">
    <source>
        <dbReference type="EMBL" id="ALA12455.1"/>
    </source>
</evidence>
<accession>A0A0K2CY76</accession>
<dbReference type="KEGG" id="vg:26613519"/>
<dbReference type="Proteomes" id="UP000204186">
    <property type="component" value="Segment"/>
</dbReference>